<dbReference type="GO" id="GO:0004497">
    <property type="term" value="F:monooxygenase activity"/>
    <property type="evidence" value="ECO:0007669"/>
    <property type="project" value="UniProtKB-KW"/>
</dbReference>
<keyword evidence="3" id="KW-0560">Oxidoreductase</keyword>
<dbReference type="Gene3D" id="3.40.50.1820">
    <property type="entry name" value="alpha/beta hydrolase"/>
    <property type="match status" value="1"/>
</dbReference>
<comment type="caution">
    <text evidence="3">The sequence shown here is derived from an EMBL/GenBank/DDBJ whole genome shotgun (WGS) entry which is preliminary data.</text>
</comment>
<dbReference type="PANTHER" id="PTHR48081:SF8">
    <property type="entry name" value="ALPHA_BETA HYDROLASE FOLD-3 DOMAIN-CONTAINING PROTEIN-RELATED"/>
    <property type="match status" value="1"/>
</dbReference>
<evidence type="ECO:0000256" key="1">
    <source>
        <dbReference type="ARBA" id="ARBA00022801"/>
    </source>
</evidence>
<protein>
    <submittedName>
        <fullName evidence="3">Arylesterase monooxygenase</fullName>
    </submittedName>
</protein>
<dbReference type="STRING" id="1081102.A0A167SR50"/>
<gene>
    <name evidence="3" type="ORF">SPI_06050</name>
</gene>
<dbReference type="AlphaFoldDB" id="A0A167SR50"/>
<keyword evidence="3" id="KW-0503">Monooxygenase</keyword>
<name>A0A167SR50_9HYPO</name>
<evidence type="ECO:0000313" key="4">
    <source>
        <dbReference type="Proteomes" id="UP000076874"/>
    </source>
</evidence>
<accession>A0A167SR50</accession>
<dbReference type="SUPFAM" id="SSF53474">
    <property type="entry name" value="alpha/beta-Hydrolases"/>
    <property type="match status" value="1"/>
</dbReference>
<dbReference type="EMBL" id="AZHD01000010">
    <property type="protein sequence ID" value="OAA59852.1"/>
    <property type="molecule type" value="Genomic_DNA"/>
</dbReference>
<evidence type="ECO:0000313" key="3">
    <source>
        <dbReference type="EMBL" id="OAA59852.1"/>
    </source>
</evidence>
<keyword evidence="4" id="KW-1185">Reference proteome</keyword>
<dbReference type="OrthoDB" id="4860908at2759"/>
<organism evidence="3 4">
    <name type="scientific">Niveomyces insectorum RCEF 264</name>
    <dbReference type="NCBI Taxonomy" id="1081102"/>
    <lineage>
        <taxon>Eukaryota</taxon>
        <taxon>Fungi</taxon>
        <taxon>Dikarya</taxon>
        <taxon>Ascomycota</taxon>
        <taxon>Pezizomycotina</taxon>
        <taxon>Sordariomycetes</taxon>
        <taxon>Hypocreomycetidae</taxon>
        <taxon>Hypocreales</taxon>
        <taxon>Cordycipitaceae</taxon>
        <taxon>Niveomyces</taxon>
    </lineage>
</organism>
<reference evidence="3 4" key="1">
    <citation type="journal article" date="2016" name="Genome Biol. Evol.">
        <title>Divergent and convergent evolution of fungal pathogenicity.</title>
        <authorList>
            <person name="Shang Y."/>
            <person name="Xiao G."/>
            <person name="Zheng P."/>
            <person name="Cen K."/>
            <person name="Zhan S."/>
            <person name="Wang C."/>
        </authorList>
    </citation>
    <scope>NUCLEOTIDE SEQUENCE [LARGE SCALE GENOMIC DNA]</scope>
    <source>
        <strain evidence="3 4">RCEF 264</strain>
    </source>
</reference>
<keyword evidence="1" id="KW-0378">Hydrolase</keyword>
<sequence>MARYDPDYFAKAVEPALKAVANQLPAEPPANVLALRAAVHPVLEVYYQNPPAPASIVQTRFDIAVPSTGGTVAVYRFATAEQIAAKNQPAVVYLHAGGMVCGTVPLMAANIANQAADAGVQFWAVDYQLSPEASAPIAVEESYAALTYLSTHATELGLDNTRLAVAGASAGGGLTAGVGLLARDREFRPPLAKLIMIYPMLDDRTVQSHPPRGARHVGANTADDDWPLRPMLMWTCEQNALGWAAYLNVGKPGVDGPLEAAAALAQATVTNASPYAIPARASSLAGLPSTYMDVGSLDLFLEEDAHFAARLARDGVELDFHVFAGVPHGFDGATTTNIAQAAMKLRHTAFNSF</sequence>
<dbReference type="InterPro" id="IPR029058">
    <property type="entry name" value="AB_hydrolase_fold"/>
</dbReference>
<dbReference type="GO" id="GO:0016787">
    <property type="term" value="F:hydrolase activity"/>
    <property type="evidence" value="ECO:0007669"/>
    <property type="project" value="UniProtKB-KW"/>
</dbReference>
<dbReference type="InterPro" id="IPR013094">
    <property type="entry name" value="AB_hydrolase_3"/>
</dbReference>
<dbReference type="InterPro" id="IPR050300">
    <property type="entry name" value="GDXG_lipolytic_enzyme"/>
</dbReference>
<feature type="domain" description="Alpha/beta hydrolase fold-3" evidence="2">
    <location>
        <begin position="91"/>
        <end position="330"/>
    </location>
</feature>
<evidence type="ECO:0000259" key="2">
    <source>
        <dbReference type="Pfam" id="PF07859"/>
    </source>
</evidence>
<dbReference type="PANTHER" id="PTHR48081">
    <property type="entry name" value="AB HYDROLASE SUPERFAMILY PROTEIN C4A8.06C"/>
    <property type="match status" value="1"/>
</dbReference>
<dbReference type="Proteomes" id="UP000076874">
    <property type="component" value="Unassembled WGS sequence"/>
</dbReference>
<dbReference type="Pfam" id="PF07859">
    <property type="entry name" value="Abhydrolase_3"/>
    <property type="match status" value="1"/>
</dbReference>
<proteinExistence type="predicted"/>